<name>A0A4Y9T325_9BURK</name>
<evidence type="ECO:0000313" key="4">
    <source>
        <dbReference type="Proteomes" id="UP000297258"/>
    </source>
</evidence>
<proteinExistence type="inferred from homology"/>
<organism evidence="3 4">
    <name type="scientific">Massilia horti</name>
    <dbReference type="NCBI Taxonomy" id="2562153"/>
    <lineage>
        <taxon>Bacteria</taxon>
        <taxon>Pseudomonadati</taxon>
        <taxon>Pseudomonadota</taxon>
        <taxon>Betaproteobacteria</taxon>
        <taxon>Burkholderiales</taxon>
        <taxon>Oxalobacteraceae</taxon>
        <taxon>Telluria group</taxon>
        <taxon>Massilia</taxon>
    </lineage>
</organism>
<keyword evidence="4" id="KW-1185">Reference proteome</keyword>
<comment type="similarity">
    <text evidence="1">Belongs to the AHA1 family.</text>
</comment>
<feature type="domain" description="Activator of Hsp90 ATPase homologue 1/2-like C-terminal" evidence="2">
    <location>
        <begin position="34"/>
        <end position="163"/>
    </location>
</feature>
<protein>
    <recommendedName>
        <fullName evidence="2">Activator of Hsp90 ATPase homologue 1/2-like C-terminal domain-containing protein</fullName>
    </recommendedName>
</protein>
<evidence type="ECO:0000256" key="1">
    <source>
        <dbReference type="ARBA" id="ARBA00006817"/>
    </source>
</evidence>
<comment type="caution">
    <text evidence="3">The sequence shown here is derived from an EMBL/GenBank/DDBJ whole genome shotgun (WGS) entry which is preliminary data.</text>
</comment>
<dbReference type="Gene3D" id="3.30.530.20">
    <property type="match status" value="1"/>
</dbReference>
<gene>
    <name evidence="3" type="ORF">E4O92_04065</name>
</gene>
<dbReference type="SUPFAM" id="SSF55961">
    <property type="entry name" value="Bet v1-like"/>
    <property type="match status" value="1"/>
</dbReference>
<dbReference type="AlphaFoldDB" id="A0A4Y9T325"/>
<dbReference type="Proteomes" id="UP000297258">
    <property type="component" value="Unassembled WGS sequence"/>
</dbReference>
<evidence type="ECO:0000313" key="3">
    <source>
        <dbReference type="EMBL" id="TFW34386.1"/>
    </source>
</evidence>
<dbReference type="CDD" id="cd08900">
    <property type="entry name" value="SRPBCC_CalC_Aha1-like_7"/>
    <property type="match status" value="1"/>
</dbReference>
<sequence>MMEEINECAHAVAPVVAARSVVHGSFRLERRYPAPPERVFQALTDPEAKAAWFTGGAGYTLLERAMDARPGGRERLKGRWDTGLVSTFDAVYFDLVPNERIVFTYEMHLDERKISVSLATFEFKPDGNGTHLVLTENGAFLDGYDDAGSRERGTNLLLDALGKSLQQ</sequence>
<dbReference type="EMBL" id="SPUM01000026">
    <property type="protein sequence ID" value="TFW34386.1"/>
    <property type="molecule type" value="Genomic_DNA"/>
</dbReference>
<dbReference type="InterPro" id="IPR013538">
    <property type="entry name" value="ASHA1/2-like_C"/>
</dbReference>
<dbReference type="Pfam" id="PF08327">
    <property type="entry name" value="AHSA1"/>
    <property type="match status" value="1"/>
</dbReference>
<dbReference type="InterPro" id="IPR023393">
    <property type="entry name" value="START-like_dom_sf"/>
</dbReference>
<accession>A0A4Y9T325</accession>
<dbReference type="OrthoDB" id="9805228at2"/>
<evidence type="ECO:0000259" key="2">
    <source>
        <dbReference type="Pfam" id="PF08327"/>
    </source>
</evidence>
<reference evidence="3 4" key="1">
    <citation type="submission" date="2019-03" db="EMBL/GenBank/DDBJ databases">
        <title>Draft genome of Massilia hortus sp. nov., a novel bacterial species of the Oxalobacteraceae family.</title>
        <authorList>
            <person name="Peta V."/>
            <person name="Raths R."/>
            <person name="Bucking H."/>
        </authorList>
    </citation>
    <scope>NUCLEOTIDE SEQUENCE [LARGE SCALE GENOMIC DNA]</scope>
    <source>
        <strain evidence="3 4">ONC3</strain>
    </source>
</reference>